<dbReference type="PROSITE" id="PS51898">
    <property type="entry name" value="TYR_RECOMBINASE"/>
    <property type="match status" value="1"/>
</dbReference>
<evidence type="ECO:0000256" key="1">
    <source>
        <dbReference type="ARBA" id="ARBA00003283"/>
    </source>
</evidence>
<evidence type="ECO:0000256" key="6">
    <source>
        <dbReference type="PROSITE-ProRule" id="PRU01248"/>
    </source>
</evidence>
<dbReference type="InterPro" id="IPR011010">
    <property type="entry name" value="DNA_brk_join_enz"/>
</dbReference>
<comment type="caution">
    <text evidence="9">The sequence shown here is derived from an EMBL/GenBank/DDBJ whole genome shotgun (WGS) entry which is preliminary data.</text>
</comment>
<reference evidence="9 10" key="1">
    <citation type="submission" date="2023-07" db="EMBL/GenBank/DDBJ databases">
        <title>Genomic Encyclopedia of Type Strains, Phase IV (KMG-IV): sequencing the most valuable type-strain genomes for metagenomic binning, comparative biology and taxonomic classification.</title>
        <authorList>
            <person name="Goeker M."/>
        </authorList>
    </citation>
    <scope>NUCLEOTIDE SEQUENCE [LARGE SCALE GENOMIC DNA]</scope>
    <source>
        <strain evidence="9 10">DSM 20694</strain>
    </source>
</reference>
<keyword evidence="3" id="KW-0229">DNA integration</keyword>
<evidence type="ECO:0000256" key="5">
    <source>
        <dbReference type="ARBA" id="ARBA00023172"/>
    </source>
</evidence>
<proteinExistence type="inferred from homology"/>
<protein>
    <submittedName>
        <fullName evidence="9">Integrase</fullName>
    </submittedName>
</protein>
<dbReference type="Gene3D" id="1.10.150.130">
    <property type="match status" value="1"/>
</dbReference>
<dbReference type="EMBL" id="JAUSUF010000012">
    <property type="protein sequence ID" value="MDQ0150714.1"/>
    <property type="molecule type" value="Genomic_DNA"/>
</dbReference>
<evidence type="ECO:0000259" key="7">
    <source>
        <dbReference type="PROSITE" id="PS51898"/>
    </source>
</evidence>
<evidence type="ECO:0000256" key="3">
    <source>
        <dbReference type="ARBA" id="ARBA00022908"/>
    </source>
</evidence>
<name>A0ABT9UWU2_9FIRM</name>
<keyword evidence="10" id="KW-1185">Reference proteome</keyword>
<comment type="similarity">
    <text evidence="2">Belongs to the 'phage' integrase family.</text>
</comment>
<keyword evidence="4 6" id="KW-0238">DNA-binding</keyword>
<dbReference type="CDD" id="cd01189">
    <property type="entry name" value="INT_ICEBs1_C_like"/>
    <property type="match status" value="1"/>
</dbReference>
<dbReference type="InterPro" id="IPR044068">
    <property type="entry name" value="CB"/>
</dbReference>
<dbReference type="InterPro" id="IPR028259">
    <property type="entry name" value="AP2-like_int_N"/>
</dbReference>
<accession>A0ABT9UWU2</accession>
<evidence type="ECO:0000313" key="10">
    <source>
        <dbReference type="Proteomes" id="UP001228504"/>
    </source>
</evidence>
<dbReference type="InterPro" id="IPR050090">
    <property type="entry name" value="Tyrosine_recombinase_XerCD"/>
</dbReference>
<dbReference type="Pfam" id="PF14657">
    <property type="entry name" value="Arm-DNA-bind_4"/>
    <property type="match status" value="1"/>
</dbReference>
<sequence>MKMNGKKGVDFMQGSVRKRGNTWSYCFDLGKINGKRKRKEKGGFKTKTEAQKALREAINDYEKSGSIVEESNISVSDYLDYWFEEYVMVNCKYNTQQTYKRIIEKHLKPSLGTYKLRLLSPASLQEFINKKFINGFSKSSISNFYGVLSGSLKAAVYPYQFIKENPMKYIKIPKKKNNIIKDDTVKILTLDEFKQIVERFPFESSFYIPLEVAFNTGLRAAEVCGLTWDCIDFDNKTLKVEKILIGKGKGIFEFGTPKTESSNRIIAIGDTLINILKKNKLYQKENKLKYGEFYKDSNFVCTKENGTNITTDSLKYLSRIINYELGIKFNFHMLRHTHATMLLENGANIKDIQLRLGHANLSTTMNTYSHVTEKMKHDTVNILESIIADK</sequence>
<dbReference type="InterPro" id="IPR004107">
    <property type="entry name" value="Integrase_SAM-like_N"/>
</dbReference>
<dbReference type="SUPFAM" id="SSF56349">
    <property type="entry name" value="DNA breaking-rejoining enzymes"/>
    <property type="match status" value="1"/>
</dbReference>
<dbReference type="InterPro" id="IPR002104">
    <property type="entry name" value="Integrase_catalytic"/>
</dbReference>
<evidence type="ECO:0000256" key="4">
    <source>
        <dbReference type="ARBA" id="ARBA00023125"/>
    </source>
</evidence>
<dbReference type="Gene3D" id="1.10.443.10">
    <property type="entry name" value="Intergrase catalytic core"/>
    <property type="match status" value="1"/>
</dbReference>
<dbReference type="PANTHER" id="PTHR30349">
    <property type="entry name" value="PHAGE INTEGRASE-RELATED"/>
    <property type="match status" value="1"/>
</dbReference>
<evidence type="ECO:0000259" key="8">
    <source>
        <dbReference type="PROSITE" id="PS51900"/>
    </source>
</evidence>
<dbReference type="Proteomes" id="UP001228504">
    <property type="component" value="Unassembled WGS sequence"/>
</dbReference>
<feature type="domain" description="Tyr recombinase" evidence="7">
    <location>
        <begin position="183"/>
        <end position="381"/>
    </location>
</feature>
<feature type="domain" description="Core-binding (CB)" evidence="8">
    <location>
        <begin position="73"/>
        <end position="156"/>
    </location>
</feature>
<dbReference type="Pfam" id="PF14659">
    <property type="entry name" value="Phage_int_SAM_3"/>
    <property type="match status" value="1"/>
</dbReference>
<dbReference type="Pfam" id="PF00589">
    <property type="entry name" value="Phage_integrase"/>
    <property type="match status" value="1"/>
</dbReference>
<gene>
    <name evidence="9" type="ORF">J2S18_002684</name>
</gene>
<evidence type="ECO:0000256" key="2">
    <source>
        <dbReference type="ARBA" id="ARBA00008857"/>
    </source>
</evidence>
<organism evidence="9 10">
    <name type="scientific">Eubacterium multiforme</name>
    <dbReference type="NCBI Taxonomy" id="83339"/>
    <lineage>
        <taxon>Bacteria</taxon>
        <taxon>Bacillati</taxon>
        <taxon>Bacillota</taxon>
        <taxon>Clostridia</taxon>
        <taxon>Eubacteriales</taxon>
        <taxon>Eubacteriaceae</taxon>
        <taxon>Eubacterium</taxon>
    </lineage>
</organism>
<dbReference type="InterPro" id="IPR010998">
    <property type="entry name" value="Integrase_recombinase_N"/>
</dbReference>
<dbReference type="InterPro" id="IPR013762">
    <property type="entry name" value="Integrase-like_cat_sf"/>
</dbReference>
<keyword evidence="5" id="KW-0233">DNA recombination</keyword>
<evidence type="ECO:0000313" key="9">
    <source>
        <dbReference type="EMBL" id="MDQ0150714.1"/>
    </source>
</evidence>
<dbReference type="PANTHER" id="PTHR30349:SF64">
    <property type="entry name" value="PROPHAGE INTEGRASE INTD-RELATED"/>
    <property type="match status" value="1"/>
</dbReference>
<comment type="function">
    <text evidence="1">Site-specific tyrosine recombinase, which acts by catalyzing the cutting and rejoining of the recombining DNA molecules.</text>
</comment>
<dbReference type="PROSITE" id="PS51900">
    <property type="entry name" value="CB"/>
    <property type="match status" value="1"/>
</dbReference>